<feature type="signal peptide" evidence="2">
    <location>
        <begin position="1"/>
        <end position="19"/>
    </location>
</feature>
<dbReference type="Pfam" id="PF25989">
    <property type="entry name" value="YknX_C"/>
    <property type="match status" value="1"/>
</dbReference>
<feature type="chain" id="PRO_5038620193" evidence="2">
    <location>
        <begin position="20"/>
        <end position="285"/>
    </location>
</feature>
<dbReference type="CDD" id="cd06849">
    <property type="entry name" value="lipoyl_domain"/>
    <property type="match status" value="1"/>
</dbReference>
<dbReference type="InterPro" id="IPR058625">
    <property type="entry name" value="MdtA-like_BSH"/>
</dbReference>
<dbReference type="PROSITE" id="PS51257">
    <property type="entry name" value="PROKAR_LIPOPROTEIN"/>
    <property type="match status" value="1"/>
</dbReference>
<evidence type="ECO:0000259" key="4">
    <source>
        <dbReference type="Pfam" id="PF25989"/>
    </source>
</evidence>
<dbReference type="GO" id="GO:0015562">
    <property type="term" value="F:efflux transmembrane transporter activity"/>
    <property type="evidence" value="ECO:0007669"/>
    <property type="project" value="TreeGrafter"/>
</dbReference>
<evidence type="ECO:0000256" key="2">
    <source>
        <dbReference type="SAM" id="SignalP"/>
    </source>
</evidence>
<comment type="similarity">
    <text evidence="1">Belongs to the membrane fusion protein (MFP) (TC 8.A.1) family.</text>
</comment>
<keyword evidence="6" id="KW-1185">Reference proteome</keyword>
<dbReference type="Gene3D" id="2.40.50.100">
    <property type="match status" value="1"/>
</dbReference>
<dbReference type="InterPro" id="IPR011053">
    <property type="entry name" value="Single_hybrid_motif"/>
</dbReference>
<feature type="domain" description="Multidrug resistance protein MdtA-like barrel-sandwich hybrid" evidence="3">
    <location>
        <begin position="60"/>
        <end position="128"/>
    </location>
</feature>
<name>A0A1H9UNC9_9BACI</name>
<dbReference type="RefSeq" id="WP_089742932.1">
    <property type="nucleotide sequence ID" value="NZ_FOGL01000018.1"/>
</dbReference>
<protein>
    <submittedName>
        <fullName evidence="5">RND family efflux transporter, MFP subunit</fullName>
    </submittedName>
</protein>
<evidence type="ECO:0000313" key="5">
    <source>
        <dbReference type="EMBL" id="SES10647.1"/>
    </source>
</evidence>
<reference evidence="5 6" key="1">
    <citation type="submission" date="2016-10" db="EMBL/GenBank/DDBJ databases">
        <authorList>
            <person name="de Groot N.N."/>
        </authorList>
    </citation>
    <scope>NUCLEOTIDE SEQUENCE [LARGE SCALE GENOMIC DNA]</scope>
    <source>
        <strain evidence="5 6">CGMCC 1.7727</strain>
    </source>
</reference>
<gene>
    <name evidence="5" type="ORF">SAMN04487944_11862</name>
</gene>
<dbReference type="SUPFAM" id="SSF51230">
    <property type="entry name" value="Single hybrid motif"/>
    <property type="match status" value="1"/>
</dbReference>
<dbReference type="GO" id="GO:1990281">
    <property type="term" value="C:efflux pump complex"/>
    <property type="evidence" value="ECO:0007669"/>
    <property type="project" value="TreeGrafter"/>
</dbReference>
<dbReference type="Proteomes" id="UP000199687">
    <property type="component" value="Unassembled WGS sequence"/>
</dbReference>
<dbReference type="NCBIfam" id="TIGR01730">
    <property type="entry name" value="RND_mfp"/>
    <property type="match status" value="1"/>
</dbReference>
<accession>A0A1H9UNC9</accession>
<dbReference type="Gene3D" id="2.40.420.20">
    <property type="match status" value="1"/>
</dbReference>
<dbReference type="InterPro" id="IPR058637">
    <property type="entry name" value="YknX-like_C"/>
</dbReference>
<dbReference type="AlphaFoldDB" id="A0A1H9UNC9"/>
<evidence type="ECO:0000256" key="1">
    <source>
        <dbReference type="ARBA" id="ARBA00009477"/>
    </source>
</evidence>
<dbReference type="STRING" id="531814.SAMN04487944_11862"/>
<organism evidence="5 6">
    <name type="scientific">Gracilibacillus ureilyticus</name>
    <dbReference type="NCBI Taxonomy" id="531814"/>
    <lineage>
        <taxon>Bacteria</taxon>
        <taxon>Bacillati</taxon>
        <taxon>Bacillota</taxon>
        <taxon>Bacilli</taxon>
        <taxon>Bacillales</taxon>
        <taxon>Bacillaceae</taxon>
        <taxon>Gracilibacillus</taxon>
    </lineage>
</organism>
<sequence>MKRLILILLFTVVTLVACSENNAEKETVEQITSVEVGEVTEGNLEMTRTFYGRTMPNQTIPVLPPVAGEVTELVVANGDKVEEGDKLATIQSPQGNINIEATADGTITQLSASEGSIVSNQEPFAVIIDLEQLTVQLQVPDVQLGLFKKGEQVVLNMKSAEEETHEATIEYVANSANESGLFSIDLSFDNATTHYNAGVIATVHLEETVVENATLIPTSALVESDDETYVYTIENDQAKKIQVTVQATQSETTAVKAELTKGEQVITSGHLTLTDGSKIEVIGEE</sequence>
<dbReference type="PANTHER" id="PTHR30469">
    <property type="entry name" value="MULTIDRUG RESISTANCE PROTEIN MDTA"/>
    <property type="match status" value="1"/>
</dbReference>
<dbReference type="Pfam" id="PF25917">
    <property type="entry name" value="BSH_RND"/>
    <property type="match status" value="1"/>
</dbReference>
<evidence type="ECO:0000313" key="6">
    <source>
        <dbReference type="Proteomes" id="UP000199687"/>
    </source>
</evidence>
<dbReference type="InterPro" id="IPR006143">
    <property type="entry name" value="RND_pump_MFP"/>
</dbReference>
<keyword evidence="2" id="KW-0732">Signal</keyword>
<dbReference type="OrthoDB" id="2456449at2"/>
<feature type="domain" description="YknX-like C-terminal permuted SH3-like" evidence="4">
    <location>
        <begin position="215"/>
        <end position="281"/>
    </location>
</feature>
<dbReference type="EMBL" id="FOGL01000018">
    <property type="protein sequence ID" value="SES10647.1"/>
    <property type="molecule type" value="Genomic_DNA"/>
</dbReference>
<proteinExistence type="inferred from homology"/>
<evidence type="ECO:0000259" key="3">
    <source>
        <dbReference type="Pfam" id="PF25917"/>
    </source>
</evidence>